<protein>
    <recommendedName>
        <fullName evidence="4">NmrA-like domain-containing protein</fullName>
    </recommendedName>
</protein>
<dbReference type="SUPFAM" id="SSF51735">
    <property type="entry name" value="NAD(P)-binding Rossmann-fold domains"/>
    <property type="match status" value="1"/>
</dbReference>
<dbReference type="PANTHER" id="PTHR47706:SF4">
    <property type="entry name" value="NMRA-LIKE DOMAIN-CONTAINING PROTEIN"/>
    <property type="match status" value="1"/>
</dbReference>
<evidence type="ECO:0000313" key="6">
    <source>
        <dbReference type="Proteomes" id="UP000641853"/>
    </source>
</evidence>
<keyword evidence="6" id="KW-1185">Reference proteome</keyword>
<organism evidence="5 6">
    <name type="scientific">Aspergillus felis</name>
    <dbReference type="NCBI Taxonomy" id="1287682"/>
    <lineage>
        <taxon>Eukaryota</taxon>
        <taxon>Fungi</taxon>
        <taxon>Dikarya</taxon>
        <taxon>Ascomycota</taxon>
        <taxon>Pezizomycotina</taxon>
        <taxon>Eurotiomycetes</taxon>
        <taxon>Eurotiomycetidae</taxon>
        <taxon>Eurotiales</taxon>
        <taxon>Aspergillaceae</taxon>
        <taxon>Aspergillus</taxon>
        <taxon>Aspergillus subgen. Fumigati</taxon>
    </lineage>
</organism>
<reference evidence="5" key="1">
    <citation type="submission" date="2020-06" db="EMBL/GenBank/DDBJ databases">
        <title>Draft genome sequences of strains closely related to Aspergillus parafelis and Aspergillus hiratsukae.</title>
        <authorList>
            <person name="Dos Santos R.A.C."/>
            <person name="Rivero-Menendez O."/>
            <person name="Steenwyk J.L."/>
            <person name="Mead M.E."/>
            <person name="Goldman G.H."/>
            <person name="Alastruey-Izquierdo A."/>
            <person name="Rokas A."/>
        </authorList>
    </citation>
    <scope>NUCLEOTIDE SEQUENCE</scope>
    <source>
        <strain evidence="5">CNM-CM7691</strain>
    </source>
</reference>
<dbReference type="GO" id="GO:0016491">
    <property type="term" value="F:oxidoreductase activity"/>
    <property type="evidence" value="ECO:0007669"/>
    <property type="project" value="UniProtKB-KW"/>
</dbReference>
<evidence type="ECO:0000256" key="3">
    <source>
        <dbReference type="ARBA" id="ARBA00023002"/>
    </source>
</evidence>
<dbReference type="InterPro" id="IPR008030">
    <property type="entry name" value="NmrA-like"/>
</dbReference>
<dbReference type="EMBL" id="JACBAG010001817">
    <property type="protein sequence ID" value="KAF7181304.1"/>
    <property type="molecule type" value="Genomic_DNA"/>
</dbReference>
<comment type="caution">
    <text evidence="5">The sequence shown here is derived from an EMBL/GenBank/DDBJ whole genome shotgun (WGS) entry which is preliminary data.</text>
</comment>
<dbReference type="PANTHER" id="PTHR47706">
    <property type="entry name" value="NMRA-LIKE FAMILY PROTEIN"/>
    <property type="match status" value="1"/>
</dbReference>
<feature type="domain" description="NmrA-like" evidence="4">
    <location>
        <begin position="5"/>
        <end position="259"/>
    </location>
</feature>
<keyword evidence="2" id="KW-0521">NADP</keyword>
<dbReference type="Gene3D" id="3.40.50.720">
    <property type="entry name" value="NAD(P)-binding Rossmann-like Domain"/>
    <property type="match status" value="1"/>
</dbReference>
<evidence type="ECO:0000259" key="4">
    <source>
        <dbReference type="Pfam" id="PF05368"/>
    </source>
</evidence>
<keyword evidence="3" id="KW-0560">Oxidoreductase</keyword>
<dbReference type="Pfam" id="PF05368">
    <property type="entry name" value="NmrA"/>
    <property type="match status" value="1"/>
</dbReference>
<evidence type="ECO:0000313" key="5">
    <source>
        <dbReference type="EMBL" id="KAF7181304.1"/>
    </source>
</evidence>
<dbReference type="InterPro" id="IPR051609">
    <property type="entry name" value="NmrA/Isoflavone_reductase-like"/>
</dbReference>
<dbReference type="InterPro" id="IPR036291">
    <property type="entry name" value="NAD(P)-bd_dom_sf"/>
</dbReference>
<sequence>MTIAIAGCGPVGTTILETLLERPKHRNQVVVLTRNPRSTPLFNQTIQVQVDYSDISSTTAQLESHAVHTVICAFGMSSPEAFQAQLDLIKASEKSTATKRFIPSEFSFVQDETILHTSPDVQDFIDITDALKKTGLEYTRVYPGYFMDYWGIPNVRTHIKYFAYGVDICNARALIPGDGNDVITMTYSYDMAKFVVHLLDLQWWPESSYIAGDDITFNQLLDLAQRLRGKKFDVTYVNVDKVKQNQVPLLPQPEDLYYSPDIANWLSNYMSQVLVCGSMKLPREGRLNAMFPHIHPVSMSEFLADAWTPN</sequence>
<dbReference type="Proteomes" id="UP000641853">
    <property type="component" value="Unassembled WGS sequence"/>
</dbReference>
<name>A0A8H6VAQ6_9EURO</name>
<dbReference type="Gene3D" id="3.90.25.10">
    <property type="entry name" value="UDP-galactose 4-epimerase, domain 1"/>
    <property type="match status" value="1"/>
</dbReference>
<evidence type="ECO:0000256" key="1">
    <source>
        <dbReference type="ARBA" id="ARBA00005725"/>
    </source>
</evidence>
<gene>
    <name evidence="5" type="ORF">CNMCM7691_000522</name>
</gene>
<comment type="similarity">
    <text evidence="1">Belongs to the NmrA-type oxidoreductase family. Isoflavone reductase subfamily.</text>
</comment>
<evidence type="ECO:0000256" key="2">
    <source>
        <dbReference type="ARBA" id="ARBA00022857"/>
    </source>
</evidence>
<proteinExistence type="inferred from homology"/>
<accession>A0A8H6VAQ6</accession>
<dbReference type="AlphaFoldDB" id="A0A8H6VAQ6"/>